<keyword evidence="5" id="KW-0694">RNA-binding</keyword>
<dbReference type="InterPro" id="IPR012940">
    <property type="entry name" value="NABP"/>
</dbReference>
<dbReference type="GO" id="GO:0006417">
    <property type="term" value="P:regulation of translation"/>
    <property type="evidence" value="ECO:0007669"/>
    <property type="project" value="UniProtKB-KW"/>
</dbReference>
<keyword evidence="3" id="KW-0677">Repeat</keyword>
<comment type="function">
    <text evidence="6">Sequence-specific RNA-binding protein that regulates translation and mRNA stability by binding the 3'-UTR of target mRNAs. Binds the APUM-binding elements (APBEs) in the 3'-UTR mRNA sequence of CLV1, PNH, WUS and FAS2.</text>
</comment>
<evidence type="ECO:0000256" key="7">
    <source>
        <dbReference type="SAM" id="MobiDB-lite"/>
    </source>
</evidence>
<dbReference type="InterPro" id="IPR033133">
    <property type="entry name" value="PUM-HD"/>
</dbReference>
<organism evidence="8">
    <name type="scientific">Triticum urartu</name>
    <name type="common">Red wild einkorn</name>
    <name type="synonym">Crithodium urartu</name>
    <dbReference type="NCBI Taxonomy" id="4572"/>
    <lineage>
        <taxon>Eukaryota</taxon>
        <taxon>Viridiplantae</taxon>
        <taxon>Streptophyta</taxon>
        <taxon>Embryophyta</taxon>
        <taxon>Tracheophyta</taxon>
        <taxon>Spermatophyta</taxon>
        <taxon>Magnoliopsida</taxon>
        <taxon>Liliopsida</taxon>
        <taxon>Poales</taxon>
        <taxon>Poaceae</taxon>
        <taxon>BOP clade</taxon>
        <taxon>Pooideae</taxon>
        <taxon>Triticodae</taxon>
        <taxon>Triticeae</taxon>
        <taxon>Triticinae</taxon>
        <taxon>Triticum</taxon>
    </lineage>
</organism>
<feature type="compositionally biased region" description="Basic and acidic residues" evidence="7">
    <location>
        <begin position="237"/>
        <end position="250"/>
    </location>
</feature>
<dbReference type="SMART" id="SM00025">
    <property type="entry name" value="Pumilio"/>
    <property type="match status" value="8"/>
</dbReference>
<dbReference type="InterPro" id="IPR016024">
    <property type="entry name" value="ARM-type_fold"/>
</dbReference>
<keyword evidence="2" id="KW-0963">Cytoplasm</keyword>
<dbReference type="PROSITE" id="PS50302">
    <property type="entry name" value="PUM"/>
    <property type="match status" value="8"/>
</dbReference>
<accession>M7YIT7</accession>
<evidence type="ECO:0000256" key="3">
    <source>
        <dbReference type="ARBA" id="ARBA00022737"/>
    </source>
</evidence>
<dbReference type="GO" id="GO:0005737">
    <property type="term" value="C:cytoplasm"/>
    <property type="evidence" value="ECO:0007669"/>
    <property type="project" value="UniProtKB-SubCell"/>
</dbReference>
<feature type="compositionally biased region" description="Low complexity" evidence="7">
    <location>
        <begin position="533"/>
        <end position="554"/>
    </location>
</feature>
<dbReference type="Pfam" id="PF00806">
    <property type="entry name" value="PUF"/>
    <property type="match status" value="8"/>
</dbReference>
<reference evidence="8" key="1">
    <citation type="journal article" date="2013" name="Nature">
        <title>Draft genome of the wheat A-genome progenitor Triticum urartu.</title>
        <authorList>
            <person name="Ling H.Q."/>
            <person name="Zhao S."/>
            <person name="Liu D."/>
            <person name="Wang J."/>
            <person name="Sun H."/>
            <person name="Zhang C."/>
            <person name="Fan H."/>
            <person name="Li D."/>
            <person name="Dong L."/>
            <person name="Tao Y."/>
            <person name="Gao C."/>
            <person name="Wu H."/>
            <person name="Li Y."/>
            <person name="Cui Y."/>
            <person name="Guo X."/>
            <person name="Zheng S."/>
            <person name="Wang B."/>
            <person name="Yu K."/>
            <person name="Liang Q."/>
            <person name="Yang W."/>
            <person name="Lou X."/>
            <person name="Chen J."/>
            <person name="Feng M."/>
            <person name="Jian J."/>
            <person name="Zhang X."/>
            <person name="Luo G."/>
            <person name="Jiang Y."/>
            <person name="Liu J."/>
            <person name="Wang Z."/>
            <person name="Sha Y."/>
            <person name="Zhang B."/>
            <person name="Wu H."/>
            <person name="Tang D."/>
            <person name="Shen Q."/>
            <person name="Xue P."/>
            <person name="Zou S."/>
            <person name="Wang X."/>
            <person name="Liu X."/>
            <person name="Wang F."/>
            <person name="Yang Y."/>
            <person name="An X."/>
            <person name="Dong Z."/>
            <person name="Zhang K."/>
            <person name="Zhang X."/>
            <person name="Luo M.C."/>
            <person name="Dvorak J."/>
            <person name="Tong Y."/>
            <person name="Wang J."/>
            <person name="Yang H."/>
            <person name="Li Z."/>
            <person name="Wang D."/>
            <person name="Zhang A."/>
            <person name="Wang J."/>
        </authorList>
    </citation>
    <scope>NUCLEOTIDE SEQUENCE</scope>
</reference>
<proteinExistence type="predicted"/>
<evidence type="ECO:0000256" key="2">
    <source>
        <dbReference type="ARBA" id="ARBA00022490"/>
    </source>
</evidence>
<sequence length="1197" mass="133982">MKWVDWKYIQENEDHYPSVYDSFKACGVDAFVAEKLIKWNDELIMQFYSTAHFYPDGKIIWMSEGTRYQSSVDEWAQLINTPAEHEDDLDVYTEKKKDHNTMANMYKEIPYAALDTHKFGSVHYLLSGLPTINWILRHTLLPKLGDHKMIRGHAINLLHIFDVPQKFKVMSLIVETIKRTAADQKRVVGMPHKFRSSSTQRWSTGTYLLDKEHLPIYPEFEDNTVMMDENEPSSAQAHEKREKAKAEKAAKMPTVEEASQVFLKSKQDQHGYLIQSTLMIEKGLATLTKNQESLERIVEQKFYDLDVKVTEIQTTVEKLQEEAEEKKGKSTTDAFKRVPRGPRVVSPRLVRCHLGASVKIVELNQGVCKGKEIAYFVKIYQSEASPSWATAMEQSSGFTSKKSITLHSVKWLSSCSSEVRFLMQARGWHNLCVEFNPSFLQLSFFSRQGANRNITDLSGSSRNRYGLHHESGAIGGLQYDSKAPHLPGNQNNESTHTYASIIGSSLSRSASPDPELVRRVPSPCLPPIGVKLGATNNQNNGGSSSFNRNSPSIGGSDDLVSALSGMNLSSSRPVNGHADQSKLHQDVDSVRKFLYEQYMDHKHGNGQHSYMKHSEQGHVKGPQEYSGASMNSSIMRNQINAGGFTSFDNSSLGSGFSSPRIGSRSPGGSLSSRHNLANLANYSGIGSPTATSGHQLPVDPLYAQFLRAAEIAAFAANCEDPLMERGNLGSSYMDLFGHQNDYLGPLLQSQKQYDYYGNLGSGLGYAGNSLTSPVFPTSPGGPGSPLRHVDRSMRFQSSMRNFGGSYGSWNSDFGGKMNANLVPSLLEEFKSNKSRSYELCEIAGHVVEFSADQYGSRFIQQKLETASVEEKDMVFTEIMPQALTLMTDVFGNYVVQKFFEHGSTAQIKELADQLIGRVLALSLQMYGCRVIQKAIEVVDLDQQTKMVAELDGHVMRCVRDQNGNHVIQKCIECIPQNVIEFIVSTFYGQVVVLSTHPYGCRVIQRVLEHCDDPKTQQIMMDEVLQSVCLLATDQYGNYVVQHVMEHGKPHERSAIIEKLIGQIVQMSQQKFASNVIEKCLSFGNPVERQILIGEMLGSTEESEHLEVMMKDQFANYVVQKVLETCDDQQREAILTRIKAHLNTLKKYTYGKHIVARVEKLVAAGGMFSIGHEPYTLRLSSTQEKRLGLQPSRVLPED</sequence>
<dbReference type="Gene3D" id="1.25.10.10">
    <property type="entry name" value="Leucine-rich Repeat Variant"/>
    <property type="match status" value="1"/>
</dbReference>
<dbReference type="InterPro" id="IPR001313">
    <property type="entry name" value="Pumilio_RNA-bd_rpt"/>
</dbReference>
<dbReference type="eggNOG" id="KOG1488">
    <property type="taxonomic scope" value="Eukaryota"/>
</dbReference>
<feature type="region of interest" description="Disordered" evidence="7">
    <location>
        <begin position="528"/>
        <end position="561"/>
    </location>
</feature>
<evidence type="ECO:0000256" key="6">
    <source>
        <dbReference type="ARBA" id="ARBA00055193"/>
    </source>
</evidence>
<dbReference type="FunFam" id="1.25.10.10:FF:000004">
    <property type="entry name" value="Pumilio homolog 1 isoform 2"/>
    <property type="match status" value="1"/>
</dbReference>
<dbReference type="PANTHER" id="PTHR12537:SF185">
    <property type="entry name" value="PUM-HD DOMAIN-CONTAINING PROTEIN"/>
    <property type="match status" value="1"/>
</dbReference>
<evidence type="ECO:0000256" key="5">
    <source>
        <dbReference type="ARBA" id="ARBA00022884"/>
    </source>
</evidence>
<dbReference type="PROSITE" id="PS50303">
    <property type="entry name" value="PUM_HD"/>
    <property type="match status" value="1"/>
</dbReference>
<feature type="region of interest" description="Disordered" evidence="7">
    <location>
        <begin position="476"/>
        <end position="495"/>
    </location>
</feature>
<dbReference type="CDD" id="cd07920">
    <property type="entry name" value="Pumilio"/>
    <property type="match status" value="1"/>
</dbReference>
<name>M7YIT7_TRIUA</name>
<dbReference type="Pfam" id="PF07990">
    <property type="entry name" value="NABP"/>
    <property type="match status" value="1"/>
</dbReference>
<keyword evidence="4" id="KW-0810">Translation regulation</keyword>
<evidence type="ECO:0000313" key="8">
    <source>
        <dbReference type="EMBL" id="EMS46736.1"/>
    </source>
</evidence>
<dbReference type="EMBL" id="KD270358">
    <property type="protein sequence ID" value="EMS46736.1"/>
    <property type="molecule type" value="Genomic_DNA"/>
</dbReference>
<dbReference type="AlphaFoldDB" id="M7YIT7"/>
<dbReference type="InterPro" id="IPR011989">
    <property type="entry name" value="ARM-like"/>
</dbReference>
<gene>
    <name evidence="8" type="ORF">TRIUR3_11921</name>
</gene>
<dbReference type="SUPFAM" id="SSF48371">
    <property type="entry name" value="ARM repeat"/>
    <property type="match status" value="1"/>
</dbReference>
<comment type="subcellular location">
    <subcellularLocation>
        <location evidence="1">Cytoplasm</location>
    </subcellularLocation>
</comment>
<dbReference type="STRING" id="4572.M7YIT7"/>
<evidence type="ECO:0000256" key="1">
    <source>
        <dbReference type="ARBA" id="ARBA00004496"/>
    </source>
</evidence>
<protein>
    <submittedName>
        <fullName evidence="8">Pumilio-like protein 1</fullName>
    </submittedName>
</protein>
<dbReference type="InterPro" id="IPR033712">
    <property type="entry name" value="Pumilio_RNA-bd"/>
</dbReference>
<evidence type="ECO:0000256" key="4">
    <source>
        <dbReference type="ARBA" id="ARBA00022845"/>
    </source>
</evidence>
<feature type="region of interest" description="Disordered" evidence="7">
    <location>
        <begin position="230"/>
        <end position="251"/>
    </location>
</feature>
<dbReference type="GO" id="GO:0003729">
    <property type="term" value="F:mRNA binding"/>
    <property type="evidence" value="ECO:0007669"/>
    <property type="project" value="UniProtKB-ARBA"/>
</dbReference>
<dbReference type="PANTHER" id="PTHR12537">
    <property type="entry name" value="RNA BINDING PROTEIN PUMILIO-RELATED"/>
    <property type="match status" value="1"/>
</dbReference>